<protein>
    <submittedName>
        <fullName evidence="1">Uncharacterized protein</fullName>
    </submittedName>
</protein>
<evidence type="ECO:0000313" key="1">
    <source>
        <dbReference type="EMBL" id="CAH6718386.1"/>
    </source>
</evidence>
<reference evidence="1" key="1">
    <citation type="submission" date="2022-06" db="EMBL/GenBank/DDBJ databases">
        <authorList>
            <person name="Legras J.-L."/>
            <person name="Devillers H."/>
            <person name="Grondin C."/>
        </authorList>
    </citation>
    <scope>NUCLEOTIDE SEQUENCE</scope>
    <source>
        <strain evidence="1">CLIB 1444</strain>
    </source>
</reference>
<keyword evidence="2" id="KW-1185">Reference proteome</keyword>
<comment type="caution">
    <text evidence="1">The sequence shown here is derived from an EMBL/GenBank/DDBJ whole genome shotgun (WGS) entry which is preliminary data.</text>
</comment>
<sequence length="1014" mass="116783">MVGSSRSLIHALDAVFDYWETTNDSSNLQTSELFKTIRAFHERHNTLQTIVQSTNIHNELYNFYNNHIKPNSDLPREILFLEILTELSPVLNEEEVQLWLKTYLRPAVDSANFDNTFVLWSRKLIDKVTCKIPSTEDEELTTRRLNIARKVMSYILEVYVGEEEVLHELIGDIKEEDKASQEYMERKRFIQSNSLNLLKNFAMEHAKLFGEVVNEKFLKVKYRGECLALISHVINTKSSRVAPIADSELFTNMYKCLVFDFNEKILQSCISIMVMLIPLVSSKVSQFISEFFVIYTRICVWDEFLQFIPDRIKVLQDQLGRDGDAWEIAKPTEGYDVYGPNYKSELNAGHLVTMIYGLFPHSLVTFAEDPSKFLEKYRPSIVDVKDLSLINFSKGSIGPRDRSALHYVEQTTKDYLKSFRLHPNFLKPERLSIDYERANPVQWLAEESSDTLGVEEIVIGCLSLNPSLMFYIPEGLPSAIFDINSLPTSNSFKSDAKPTPPTAGSRASSIGSPLLFSVESQFTQNNHFNRKLSIVPTNLIIDNRHDLRTNDLRGSEVSFKEINFNSKSDEDSERKGSDVVKDLFQTHEKLYNSKLNEDFDVPSLLSEKGLRTQPSMASVDTSKETVFSQGSILSPTLETKKIQGSVIDFYHRELLLLKNEVEFSSYMKHLNKFQYIKLKLKMDKLMKDKNQGKFKYDQLIIDHDQLVKSFEDLKTQFDEVSKSLDFEKQQLSSKFLLAQSERNELEEKVSELTNHNKQIDSQLKSLVSEIKGKNEDTVTLKNDHKVLENEYNLVLKEIEHLKINENNQVQQPAKEDFKLNEQEREIFDLKKENSMKLQKISELEQLLKETKSSLESTVKTYESKLNSNKNEIAYQLNTFSNQNDKKIQELSSTLLKYENLIEEKNLKIAQLSTSRPISIPGSSFSSEISRHPINQSSQQRNSNDNPMDFYELSNRQNSNSSGESLNNHLPYNTPPLQQPGMMKSYPMINGSSSQLTPPIIKGRGGYQKRSKRHM</sequence>
<organism evidence="1 2">
    <name type="scientific">[Candida] jaroonii</name>
    <dbReference type="NCBI Taxonomy" id="467808"/>
    <lineage>
        <taxon>Eukaryota</taxon>
        <taxon>Fungi</taxon>
        <taxon>Dikarya</taxon>
        <taxon>Ascomycota</taxon>
        <taxon>Saccharomycotina</taxon>
        <taxon>Pichiomycetes</taxon>
        <taxon>Debaryomycetaceae</taxon>
        <taxon>Yamadazyma</taxon>
    </lineage>
</organism>
<dbReference type="EMBL" id="CALSDN010000001">
    <property type="protein sequence ID" value="CAH6718386.1"/>
    <property type="molecule type" value="Genomic_DNA"/>
</dbReference>
<evidence type="ECO:0000313" key="2">
    <source>
        <dbReference type="Proteomes" id="UP001152531"/>
    </source>
</evidence>
<dbReference type="Proteomes" id="UP001152531">
    <property type="component" value="Unassembled WGS sequence"/>
</dbReference>
<name>A0ACA9Y0P6_9ASCO</name>
<accession>A0ACA9Y0P6</accession>
<gene>
    <name evidence="1" type="ORF">CLIB1444_01S05578</name>
</gene>
<proteinExistence type="predicted"/>